<evidence type="ECO:0000256" key="2">
    <source>
        <dbReference type="ARBA" id="ARBA00005466"/>
    </source>
</evidence>
<dbReference type="InterPro" id="IPR016169">
    <property type="entry name" value="FAD-bd_PCMH_sub2"/>
</dbReference>
<sequence>MPDYLHPLRFGSFITPIAAAPQHPVDLALLSEELGLDLVTFQDHPYQAAFQDTWTLLSWVAAKTSRIHVSGNVLNLPLRQPAVLARALASLDRLSDGRVELGIGTGGYFEAMATMGAPLLTPAEAVSGLDEALDIIRGIWDTTDASPLHVDGTHHRVAGAARGPAPAHDIPIWVGAYKPRMQRILGRKGDGWLPSLPWLKPGDVERGNRIIDDSARAAGRAPSDVTRLMNVTPQYDADELAELAIEHGVSVFILGSDDPRELERFATRTAPEIRGRVETARSAKGSRVAAQGVRGVQAAPAVQAPREFHDDPIPDALAPRVLLPGDRGYERYTSGYFRGARPGLVVRPESPAEVQQAVRFAARHRDLPLGLLSGGHGLSGRSLNDGGIVIALDALNGIAIGEGSTVRVGPGARWGEVAKALSPHGLALTAGDYGGVGVGGLATTAGIGWFARERGLTIDHLRSVEIVTADGELVHASDTENPDLFWAVRGAGANFGVVVSFEFEAHPVSQEVGFAMLVYAPDDLTAFLEGWGAAIEGADPTVTGTLMIGPARPGAPAAVQAMIVVDEHDPDTVVRRLQPFARLAPLTDQSVQLVPYAALLELPAGGEQQHGRGEPHGHSGLVRHLDHDVAQKLTRLISSRSSFILSIRSAGGAVADQRADATAYAWRDANFLLAMIGSGSGEVEQRWAELVPSLEGMYLSFETDTGPEVLARAFPPAHLARLRRLKSVWDPTGLFRDNFFIDPAPSGA</sequence>
<dbReference type="GO" id="GO:0016705">
    <property type="term" value="F:oxidoreductase activity, acting on paired donors, with incorporation or reduction of molecular oxygen"/>
    <property type="evidence" value="ECO:0007669"/>
    <property type="project" value="InterPro"/>
</dbReference>
<dbReference type="InterPro" id="IPR006094">
    <property type="entry name" value="Oxid_FAD_bind_N"/>
</dbReference>
<dbReference type="InterPro" id="IPR011251">
    <property type="entry name" value="Luciferase-like_dom"/>
</dbReference>
<name>A0AB39BHN5_9MICO</name>
<dbReference type="Gene3D" id="3.20.20.30">
    <property type="entry name" value="Luciferase-like domain"/>
    <property type="match status" value="1"/>
</dbReference>
<dbReference type="InterPro" id="IPR006093">
    <property type="entry name" value="Oxy_OxRdtase_FAD_BS"/>
</dbReference>
<keyword evidence="4" id="KW-0274">FAD</keyword>
<dbReference type="EMBL" id="CP162511">
    <property type="protein sequence ID" value="XDI05703.1"/>
    <property type="molecule type" value="Genomic_DNA"/>
</dbReference>
<dbReference type="InterPro" id="IPR036661">
    <property type="entry name" value="Luciferase-like_sf"/>
</dbReference>
<evidence type="ECO:0000256" key="5">
    <source>
        <dbReference type="ARBA" id="ARBA00023002"/>
    </source>
</evidence>
<feature type="domain" description="FAD-binding PCMH-type" evidence="6">
    <location>
        <begin position="337"/>
        <end position="508"/>
    </location>
</feature>
<proteinExistence type="inferred from homology"/>
<dbReference type="InterPro" id="IPR016167">
    <property type="entry name" value="FAD-bd_PCMH_sub1"/>
</dbReference>
<evidence type="ECO:0000313" key="7">
    <source>
        <dbReference type="EMBL" id="XDI05703.1"/>
    </source>
</evidence>
<dbReference type="AlphaFoldDB" id="A0AB39BHN5"/>
<keyword evidence="5" id="KW-0560">Oxidoreductase</keyword>
<protein>
    <submittedName>
        <fullName evidence="7">LLM class flavin-dependent oxidoreductase</fullName>
    </submittedName>
</protein>
<evidence type="ECO:0000259" key="6">
    <source>
        <dbReference type="PROSITE" id="PS51387"/>
    </source>
</evidence>
<dbReference type="PROSITE" id="PS00862">
    <property type="entry name" value="OX2_COVAL_FAD"/>
    <property type="match status" value="1"/>
</dbReference>
<evidence type="ECO:0000256" key="3">
    <source>
        <dbReference type="ARBA" id="ARBA00022630"/>
    </source>
</evidence>
<comment type="cofactor">
    <cofactor evidence="1">
        <name>FAD</name>
        <dbReference type="ChEBI" id="CHEBI:57692"/>
    </cofactor>
</comment>
<dbReference type="Pfam" id="PF01565">
    <property type="entry name" value="FAD_binding_4"/>
    <property type="match status" value="1"/>
</dbReference>
<reference evidence="7" key="1">
    <citation type="submission" date="2024-05" db="EMBL/GenBank/DDBJ databases">
        <title>Herbiconiux sp. A18JL235.</title>
        <authorList>
            <person name="Zhang G."/>
        </authorList>
    </citation>
    <scope>NUCLEOTIDE SEQUENCE</scope>
    <source>
        <strain evidence="7">A18JL235</strain>
    </source>
</reference>
<dbReference type="InterPro" id="IPR050416">
    <property type="entry name" value="FAD-linked_Oxidoreductase"/>
</dbReference>
<dbReference type="InterPro" id="IPR036318">
    <property type="entry name" value="FAD-bd_PCMH-like_sf"/>
</dbReference>
<dbReference type="GO" id="GO:0071949">
    <property type="term" value="F:FAD binding"/>
    <property type="evidence" value="ECO:0007669"/>
    <property type="project" value="InterPro"/>
</dbReference>
<accession>A0AB39BHN5</accession>
<dbReference type="Pfam" id="PF00296">
    <property type="entry name" value="Bac_luciferase"/>
    <property type="match status" value="1"/>
</dbReference>
<dbReference type="CDD" id="cd01097">
    <property type="entry name" value="Tetrahydromethanopterin_reductase"/>
    <property type="match status" value="1"/>
</dbReference>
<dbReference type="Gene3D" id="3.30.465.10">
    <property type="match status" value="1"/>
</dbReference>
<dbReference type="Gene3D" id="3.30.43.10">
    <property type="entry name" value="Uridine Diphospho-n-acetylenolpyruvylglucosamine Reductase, domain 2"/>
    <property type="match status" value="1"/>
</dbReference>
<dbReference type="PANTHER" id="PTHR42973:SF39">
    <property type="entry name" value="FAD-BINDING PCMH-TYPE DOMAIN-CONTAINING PROTEIN"/>
    <property type="match status" value="1"/>
</dbReference>
<gene>
    <name evidence="7" type="ORF">ABFY20_01025</name>
</gene>
<keyword evidence="3" id="KW-0285">Flavoprotein</keyword>
<dbReference type="Gene3D" id="3.40.462.20">
    <property type="match status" value="1"/>
</dbReference>
<dbReference type="InterPro" id="IPR016166">
    <property type="entry name" value="FAD-bd_PCMH"/>
</dbReference>
<organism evidence="7">
    <name type="scientific">Herbiconiux sp. A18JL235</name>
    <dbReference type="NCBI Taxonomy" id="3152363"/>
    <lineage>
        <taxon>Bacteria</taxon>
        <taxon>Bacillati</taxon>
        <taxon>Actinomycetota</taxon>
        <taxon>Actinomycetes</taxon>
        <taxon>Micrococcales</taxon>
        <taxon>Microbacteriaceae</taxon>
        <taxon>Herbiconiux</taxon>
    </lineage>
</organism>
<evidence type="ECO:0000256" key="1">
    <source>
        <dbReference type="ARBA" id="ARBA00001974"/>
    </source>
</evidence>
<dbReference type="PANTHER" id="PTHR42973">
    <property type="entry name" value="BINDING OXIDOREDUCTASE, PUTATIVE (AFU_ORTHOLOGUE AFUA_1G17690)-RELATED"/>
    <property type="match status" value="1"/>
</dbReference>
<dbReference type="PROSITE" id="PS51387">
    <property type="entry name" value="FAD_PCMH"/>
    <property type="match status" value="1"/>
</dbReference>
<dbReference type="SUPFAM" id="SSF51679">
    <property type="entry name" value="Bacterial luciferase-like"/>
    <property type="match status" value="1"/>
</dbReference>
<evidence type="ECO:0000256" key="4">
    <source>
        <dbReference type="ARBA" id="ARBA00022827"/>
    </source>
</evidence>
<dbReference type="SUPFAM" id="SSF56176">
    <property type="entry name" value="FAD-binding/transporter-associated domain-like"/>
    <property type="match status" value="1"/>
</dbReference>
<comment type="similarity">
    <text evidence="2">Belongs to the oxygen-dependent FAD-linked oxidoreductase family.</text>
</comment>
<dbReference type="RefSeq" id="WP_368498092.1">
    <property type="nucleotide sequence ID" value="NZ_CP162511.1"/>
</dbReference>